<keyword evidence="9" id="KW-1185">Reference proteome</keyword>
<feature type="transmembrane region" description="Helical" evidence="6">
    <location>
        <begin position="95"/>
        <end position="111"/>
    </location>
</feature>
<dbReference type="Pfam" id="PF00361">
    <property type="entry name" value="Proton_antipo_M"/>
    <property type="match status" value="1"/>
</dbReference>
<feature type="transmembrane region" description="Helical" evidence="6">
    <location>
        <begin position="435"/>
        <end position="463"/>
    </location>
</feature>
<feature type="domain" description="NADH:quinone oxidoreductase/Mrp antiporter transmembrane" evidence="7">
    <location>
        <begin position="114"/>
        <end position="405"/>
    </location>
</feature>
<evidence type="ECO:0000256" key="2">
    <source>
        <dbReference type="ARBA" id="ARBA00022692"/>
    </source>
</evidence>
<dbReference type="GO" id="GO:0012505">
    <property type="term" value="C:endomembrane system"/>
    <property type="evidence" value="ECO:0007669"/>
    <property type="project" value="UniProtKB-SubCell"/>
</dbReference>
<feature type="transmembrane region" description="Helical" evidence="6">
    <location>
        <begin position="261"/>
        <end position="282"/>
    </location>
</feature>
<feature type="transmembrane region" description="Helical" evidence="6">
    <location>
        <begin position="151"/>
        <end position="174"/>
    </location>
</feature>
<feature type="transmembrane region" description="Helical" evidence="6">
    <location>
        <begin position="227"/>
        <end position="249"/>
    </location>
</feature>
<evidence type="ECO:0000256" key="6">
    <source>
        <dbReference type="SAM" id="Phobius"/>
    </source>
</evidence>
<reference evidence="8 9" key="1">
    <citation type="journal article" date="2018" name="MBio">
        <title>Insights into the evolution of host association through the isolation and characterization of a novel human periodontal pathobiont, Desulfobulbus oralis.</title>
        <authorList>
            <person name="Cross K.L."/>
            <person name="Chirania P."/>
            <person name="Xiong W."/>
            <person name="Beall C.J."/>
            <person name="Elkins J.G."/>
            <person name="Giannone R.J."/>
            <person name="Griffen A.L."/>
            <person name="Guss A.M."/>
            <person name="Hettich R.L."/>
            <person name="Joshi S.S."/>
            <person name="Mokrzan E.M."/>
            <person name="Martin R.K."/>
            <person name="Zhulin I.B."/>
            <person name="Leys E.J."/>
            <person name="Podar M."/>
        </authorList>
    </citation>
    <scope>NUCLEOTIDE SEQUENCE [LARGE SCALE GENOMIC DNA]</scope>
    <source>
        <strain evidence="8 9">ORNL</strain>
    </source>
</reference>
<dbReference type="EMBL" id="CP021255">
    <property type="protein sequence ID" value="AVD71604.1"/>
    <property type="molecule type" value="Genomic_DNA"/>
</dbReference>
<feature type="transmembrane region" description="Helical" evidence="6">
    <location>
        <begin position="395"/>
        <end position="414"/>
    </location>
</feature>
<dbReference type="RefSeq" id="WP_104936850.1">
    <property type="nucleotide sequence ID" value="NZ_CP021255.1"/>
</dbReference>
<feature type="transmembrane region" description="Helical" evidence="6">
    <location>
        <begin position="314"/>
        <end position="335"/>
    </location>
</feature>
<proteinExistence type="predicted"/>
<organism evidence="8 9">
    <name type="scientific">Desulfobulbus oralis</name>
    <dbReference type="NCBI Taxonomy" id="1986146"/>
    <lineage>
        <taxon>Bacteria</taxon>
        <taxon>Pseudomonadati</taxon>
        <taxon>Thermodesulfobacteriota</taxon>
        <taxon>Desulfobulbia</taxon>
        <taxon>Desulfobulbales</taxon>
        <taxon>Desulfobulbaceae</taxon>
        <taxon>Desulfobulbus</taxon>
    </lineage>
</organism>
<evidence type="ECO:0000313" key="8">
    <source>
        <dbReference type="EMBL" id="AVD71604.1"/>
    </source>
</evidence>
<dbReference type="PANTHER" id="PTHR22773">
    <property type="entry name" value="NADH DEHYDROGENASE"/>
    <property type="match status" value="1"/>
</dbReference>
<feature type="transmembrane region" description="Helical" evidence="6">
    <location>
        <begin position="64"/>
        <end position="83"/>
    </location>
</feature>
<evidence type="ECO:0000256" key="4">
    <source>
        <dbReference type="ARBA" id="ARBA00023136"/>
    </source>
</evidence>
<accession>A0A2L1GPQ8</accession>
<dbReference type="KEGG" id="deo:CAY53_09090"/>
<evidence type="ECO:0000256" key="1">
    <source>
        <dbReference type="ARBA" id="ARBA00004127"/>
    </source>
</evidence>
<evidence type="ECO:0000313" key="9">
    <source>
        <dbReference type="Proteomes" id="UP000239867"/>
    </source>
</evidence>
<gene>
    <name evidence="8" type="ORF">CAY53_09090</name>
</gene>
<keyword evidence="4 6" id="KW-0472">Membrane</keyword>
<feature type="transmembrane region" description="Helical" evidence="6">
    <location>
        <begin position="117"/>
        <end position="139"/>
    </location>
</feature>
<name>A0A2L1GPQ8_9BACT</name>
<protein>
    <recommendedName>
        <fullName evidence="7">NADH:quinone oxidoreductase/Mrp antiporter transmembrane domain-containing protein</fullName>
    </recommendedName>
</protein>
<feature type="transmembrane region" description="Helical" evidence="6">
    <location>
        <begin position="6"/>
        <end position="23"/>
    </location>
</feature>
<comment type="subcellular location">
    <subcellularLocation>
        <location evidence="1">Endomembrane system</location>
        <topology evidence="1">Multi-pass membrane protein</topology>
    </subcellularLocation>
    <subcellularLocation>
        <location evidence="5">Membrane</location>
        <topology evidence="5">Multi-pass membrane protein</topology>
    </subcellularLocation>
</comment>
<keyword evidence="3 6" id="KW-1133">Transmembrane helix</keyword>
<evidence type="ECO:0000259" key="7">
    <source>
        <dbReference type="Pfam" id="PF00361"/>
    </source>
</evidence>
<feature type="transmembrane region" description="Helical" evidence="6">
    <location>
        <begin position="30"/>
        <end position="49"/>
    </location>
</feature>
<dbReference type="AlphaFoldDB" id="A0A2L1GPQ8"/>
<feature type="transmembrane region" description="Helical" evidence="6">
    <location>
        <begin position="356"/>
        <end position="375"/>
    </location>
</feature>
<dbReference type="GO" id="GO:0016020">
    <property type="term" value="C:membrane"/>
    <property type="evidence" value="ECO:0007669"/>
    <property type="project" value="UniProtKB-SubCell"/>
</dbReference>
<dbReference type="InterPro" id="IPR001750">
    <property type="entry name" value="ND/Mrp_TM"/>
</dbReference>
<feature type="transmembrane region" description="Helical" evidence="6">
    <location>
        <begin position="194"/>
        <end position="215"/>
    </location>
</feature>
<dbReference type="Proteomes" id="UP000239867">
    <property type="component" value="Chromosome"/>
</dbReference>
<sequence length="466" mass="47781">MLILPELAAALYALFFAVSGTVLRSRPRLSGGCTLMAGAVLLLCTGLGLSDTGAVGPGLASSPLSQACKLLLALAFLGLLIADPNQSGINPRLQPAFRALLFVQILALMLLTSATNLLMLCAAFFCAVLSLTLLVSMRGERQGIRSGSGSPCLYAGLLAAGLLLLGMAVLLMLTGMPGLTATALAMQHSSSRPLAGGALALVLAGFSFLLAPVPFHAWLPDTCRHAAGATAFLLLTLPGIAAVAVLFRLTSWLPPDAERFMTVPLAVLALCSLVVGNLCALVQQEVRRLLAFNAVAQAGLILLCLQGQNPALALFATAAWLPALLCCALPLQCVMRQGSSSPCLSDLRGLSREQPLLVLMLAAGLFSMSGLPPFAGFVARLQIFIEIMNAGHTGIALLAVCSNVLALAVSLRVLGAACAPAKGRPACPMPSMGTLALGLSAVLVLLLAGVLPSKCLSLIAAHLGSP</sequence>
<keyword evidence="2 5" id="KW-0812">Transmembrane</keyword>
<feature type="transmembrane region" description="Helical" evidence="6">
    <location>
        <begin position="289"/>
        <end position="308"/>
    </location>
</feature>
<dbReference type="OrthoDB" id="9781596at2"/>
<evidence type="ECO:0000256" key="5">
    <source>
        <dbReference type="RuleBase" id="RU000320"/>
    </source>
</evidence>
<evidence type="ECO:0000256" key="3">
    <source>
        <dbReference type="ARBA" id="ARBA00022989"/>
    </source>
</evidence>